<dbReference type="EMBL" id="JABBFW010000004">
    <property type="protein sequence ID" value="NML15005.1"/>
    <property type="molecule type" value="Genomic_DNA"/>
</dbReference>
<accession>A0A848F8G5</accession>
<dbReference type="InterPro" id="IPR001343">
    <property type="entry name" value="Hemolysn_Ca-bd"/>
</dbReference>
<dbReference type="AlphaFoldDB" id="A0A848F8G5"/>
<gene>
    <name evidence="6" type="ORF">HHL10_08450</name>
</gene>
<evidence type="ECO:0000256" key="4">
    <source>
        <dbReference type="ARBA" id="ARBA00022737"/>
    </source>
</evidence>
<keyword evidence="7" id="KW-1185">Reference proteome</keyword>
<dbReference type="RefSeq" id="WP_169159905.1">
    <property type="nucleotide sequence ID" value="NZ_JABBFW010000004.1"/>
</dbReference>
<protein>
    <submittedName>
        <fullName evidence="6">Calcium-binding protein</fullName>
    </submittedName>
</protein>
<feature type="domain" description="Peptidase M10 serralysin C-terminal" evidence="5">
    <location>
        <begin position="837"/>
        <end position="962"/>
    </location>
</feature>
<dbReference type="PANTHER" id="PTHR38340:SF1">
    <property type="entry name" value="S-LAYER PROTEIN"/>
    <property type="match status" value="1"/>
</dbReference>
<evidence type="ECO:0000256" key="1">
    <source>
        <dbReference type="ARBA" id="ARBA00001913"/>
    </source>
</evidence>
<keyword evidence="4" id="KW-0677">Repeat</keyword>
<reference evidence="6 7" key="1">
    <citation type="submission" date="2020-04" db="EMBL/GenBank/DDBJ databases">
        <title>Azohydromonas sp. isolated from soil.</title>
        <authorList>
            <person name="Dahal R.H."/>
        </authorList>
    </citation>
    <scope>NUCLEOTIDE SEQUENCE [LARGE SCALE GENOMIC DNA]</scope>
    <source>
        <strain evidence="6 7">G-1-1-14</strain>
    </source>
</reference>
<sequence length="963" mass="95678">MAKILGTAWGDNIDGTRVTIGNDVISTGSGSDFVIASAGSDLINAGYAFSASYWRYGYDDYDTVSYGTAAIGRIEADLQLGTVRKYSAAGALLGTDTLIGVDALLGSAGNDVIRGRNGWDNENFRGGMGNDTLDGRGGSDVAEYSDATAGVTVRLAEGIVSGNASVGTDTLREVEHIVGSNHADTYTAVGFGGSSANRSSSGENLCVFTPLGGNDTIVGNGETVLNYSGVAGALSLSLAGQAFGAAGVDIVLSYGGPINATSPGLAPVVSGVSGLRGGNYDDTLVGGGQVNTQGFGTGGTLSGDRGAERFRGQGGDDFIDGRSGLDRVEYNTGTPMTEGIRVQLAQGIVTGDAIVVGTDTLRGIESVVGTYLDDLYDATGFTLANAALRSANSGDCIVSAMPGETLASTAFNEYRAVGGNDRVIGNGATRLNFSSMGVEELGGAQPSVIATFSANGSGTAAYGLTDGGLGTVRFSGVYGVQGGAGNDSLVGGAGFQELRGYYGNDTIVGGDGADRLSGYTGNEPGSFNLSTTYTDNDWLDGGAGNDLLRGDFGNDTLIGGLGDDRFEGGTGDDSLAGGEGDDYFTGGLGNDTIDGGANGAFGDNVSYRGTAAAVSVNLATGSALGGAGADRLLNIEHVEDTAFADTLTGSAANNWFRLGGGNDTVDGGAGTDVVMYEDAGAAVSVNLATGAASGATIGADKLTGIEAVHGSGWADTITLGASPYGSYVFARAGNDTVTGGSGGDLIYGGSGADRLDGGAGIDTASYLEGAYEPSNAKPQTGLGVVASLATGTARDLWGDTDTLFNIENLEGSALGDALTGNAGANALNGNAGNDTLAGGAGNDILTGGAGLDVLTGGEGADRFVFATLGDFNGITAAACDLVNDFARGVDRIDLSALDANTATAGVNDAFTVMLASTAAFTAAGQLKVVGSVLYGNTDADADAEFALRLTGVTALSLATDLIA</sequence>
<dbReference type="GO" id="GO:0005509">
    <property type="term" value="F:calcium ion binding"/>
    <property type="evidence" value="ECO:0007669"/>
    <property type="project" value="InterPro"/>
</dbReference>
<dbReference type="InterPro" id="IPR013858">
    <property type="entry name" value="Peptidase_M10B_C"/>
</dbReference>
<dbReference type="PROSITE" id="PS00330">
    <property type="entry name" value="HEMOLYSIN_CALCIUM"/>
    <property type="match status" value="4"/>
</dbReference>
<evidence type="ECO:0000313" key="6">
    <source>
        <dbReference type="EMBL" id="NML15005.1"/>
    </source>
</evidence>
<proteinExistence type="predicted"/>
<name>A0A848F8G5_9BURK</name>
<dbReference type="Gene3D" id="2.150.10.10">
    <property type="entry name" value="Serralysin-like metalloprotease, C-terminal"/>
    <property type="match status" value="6"/>
</dbReference>
<comment type="caution">
    <text evidence="6">The sequence shown here is derived from an EMBL/GenBank/DDBJ whole genome shotgun (WGS) entry which is preliminary data.</text>
</comment>
<dbReference type="InterPro" id="IPR050557">
    <property type="entry name" value="RTX_toxin/Mannuronan_C5-epim"/>
</dbReference>
<dbReference type="Proteomes" id="UP000574067">
    <property type="component" value="Unassembled WGS sequence"/>
</dbReference>
<dbReference type="GO" id="GO:0005615">
    <property type="term" value="C:extracellular space"/>
    <property type="evidence" value="ECO:0007669"/>
    <property type="project" value="InterPro"/>
</dbReference>
<organism evidence="6 7">
    <name type="scientific">Azohydromonas caseinilytica</name>
    <dbReference type="NCBI Taxonomy" id="2728836"/>
    <lineage>
        <taxon>Bacteria</taxon>
        <taxon>Pseudomonadati</taxon>
        <taxon>Pseudomonadota</taxon>
        <taxon>Betaproteobacteria</taxon>
        <taxon>Burkholderiales</taxon>
        <taxon>Sphaerotilaceae</taxon>
        <taxon>Azohydromonas</taxon>
    </lineage>
</organism>
<evidence type="ECO:0000259" key="5">
    <source>
        <dbReference type="Pfam" id="PF08548"/>
    </source>
</evidence>
<comment type="subcellular location">
    <subcellularLocation>
        <location evidence="2">Secreted</location>
    </subcellularLocation>
</comment>
<comment type="cofactor">
    <cofactor evidence="1">
        <name>Ca(2+)</name>
        <dbReference type="ChEBI" id="CHEBI:29108"/>
    </cofactor>
</comment>
<dbReference type="InterPro" id="IPR018511">
    <property type="entry name" value="Hemolysin-typ_Ca-bd_CS"/>
</dbReference>
<evidence type="ECO:0000256" key="3">
    <source>
        <dbReference type="ARBA" id="ARBA00022525"/>
    </source>
</evidence>
<dbReference type="Pfam" id="PF00353">
    <property type="entry name" value="HemolysinCabind"/>
    <property type="match status" value="11"/>
</dbReference>
<keyword evidence="3" id="KW-0964">Secreted</keyword>
<dbReference type="InterPro" id="IPR011049">
    <property type="entry name" value="Serralysin-like_metalloprot_C"/>
</dbReference>
<dbReference type="PRINTS" id="PR00313">
    <property type="entry name" value="CABNDNGRPT"/>
</dbReference>
<dbReference type="PANTHER" id="PTHR38340">
    <property type="entry name" value="S-LAYER PROTEIN"/>
    <property type="match status" value="1"/>
</dbReference>
<evidence type="ECO:0000313" key="7">
    <source>
        <dbReference type="Proteomes" id="UP000574067"/>
    </source>
</evidence>
<dbReference type="SUPFAM" id="SSF51120">
    <property type="entry name" value="beta-Roll"/>
    <property type="match status" value="6"/>
</dbReference>
<evidence type="ECO:0000256" key="2">
    <source>
        <dbReference type="ARBA" id="ARBA00004613"/>
    </source>
</evidence>
<dbReference type="Pfam" id="PF08548">
    <property type="entry name" value="Peptidase_M10_C"/>
    <property type="match status" value="1"/>
</dbReference>